<dbReference type="Gramene" id="OIW13860">
    <property type="protein sequence ID" value="OIW13860"/>
    <property type="gene ID" value="TanjilG_31749"/>
</dbReference>
<name>A0A4P1RMG4_LUPAN</name>
<gene>
    <name evidence="1" type="ORF">TanjilG_31749</name>
</gene>
<evidence type="ECO:0000313" key="2">
    <source>
        <dbReference type="Proteomes" id="UP000188354"/>
    </source>
</evidence>
<dbReference type="EMBL" id="CM007364">
    <property type="protein sequence ID" value="OIW13860.1"/>
    <property type="molecule type" value="Genomic_DNA"/>
</dbReference>
<proteinExistence type="predicted"/>
<protein>
    <submittedName>
        <fullName evidence="1">Uncharacterized protein</fullName>
    </submittedName>
</protein>
<keyword evidence="2" id="KW-1185">Reference proteome</keyword>
<dbReference type="AlphaFoldDB" id="A0A4P1RMG4"/>
<reference evidence="1 2" key="1">
    <citation type="journal article" date="2017" name="Plant Biotechnol. J.">
        <title>A comprehensive draft genome sequence for lupin (Lupinus angustifolius), an emerging health food: insights into plant-microbe interactions and legume evolution.</title>
        <authorList>
            <person name="Hane J.K."/>
            <person name="Ming Y."/>
            <person name="Kamphuis L.G."/>
            <person name="Nelson M.N."/>
            <person name="Garg G."/>
            <person name="Atkins C.A."/>
            <person name="Bayer P.E."/>
            <person name="Bravo A."/>
            <person name="Bringans S."/>
            <person name="Cannon S."/>
            <person name="Edwards D."/>
            <person name="Foley R."/>
            <person name="Gao L.L."/>
            <person name="Harrison M.J."/>
            <person name="Huang W."/>
            <person name="Hurgobin B."/>
            <person name="Li S."/>
            <person name="Liu C.W."/>
            <person name="McGrath A."/>
            <person name="Morahan G."/>
            <person name="Murray J."/>
            <person name="Weller J."/>
            <person name="Jian J."/>
            <person name="Singh K.B."/>
        </authorList>
    </citation>
    <scope>NUCLEOTIDE SEQUENCE [LARGE SCALE GENOMIC DNA]</scope>
    <source>
        <strain evidence="2">cv. Tanjil</strain>
        <tissue evidence="1">Whole plant</tissue>
    </source>
</reference>
<organism evidence="1 2">
    <name type="scientific">Lupinus angustifolius</name>
    <name type="common">Narrow-leaved blue lupine</name>
    <dbReference type="NCBI Taxonomy" id="3871"/>
    <lineage>
        <taxon>Eukaryota</taxon>
        <taxon>Viridiplantae</taxon>
        <taxon>Streptophyta</taxon>
        <taxon>Embryophyta</taxon>
        <taxon>Tracheophyta</taxon>
        <taxon>Spermatophyta</taxon>
        <taxon>Magnoliopsida</taxon>
        <taxon>eudicotyledons</taxon>
        <taxon>Gunneridae</taxon>
        <taxon>Pentapetalae</taxon>
        <taxon>rosids</taxon>
        <taxon>fabids</taxon>
        <taxon>Fabales</taxon>
        <taxon>Fabaceae</taxon>
        <taxon>Papilionoideae</taxon>
        <taxon>50 kb inversion clade</taxon>
        <taxon>genistoids sensu lato</taxon>
        <taxon>core genistoids</taxon>
        <taxon>Genisteae</taxon>
        <taxon>Lupinus</taxon>
    </lineage>
</organism>
<dbReference type="Proteomes" id="UP000188354">
    <property type="component" value="Chromosome LG04"/>
</dbReference>
<evidence type="ECO:0000313" key="1">
    <source>
        <dbReference type="EMBL" id="OIW13860.1"/>
    </source>
</evidence>
<sequence>MKQKRSCRKWGLNGMGWEREIEVKKENFIRRGEKGNEERERIYEKGLVV</sequence>
<accession>A0A4P1RMG4</accession>